<dbReference type="InterPro" id="IPR000210">
    <property type="entry name" value="BTB/POZ_dom"/>
</dbReference>
<dbReference type="GO" id="GO:0005829">
    <property type="term" value="C:cytosol"/>
    <property type="evidence" value="ECO:0007669"/>
    <property type="project" value="TreeGrafter"/>
</dbReference>
<dbReference type="Pfam" id="PF00651">
    <property type="entry name" value="BTB"/>
    <property type="match status" value="1"/>
</dbReference>
<dbReference type="SMART" id="SM00225">
    <property type="entry name" value="BTB"/>
    <property type="match status" value="1"/>
</dbReference>
<evidence type="ECO:0000259" key="1">
    <source>
        <dbReference type="PROSITE" id="PS50097"/>
    </source>
</evidence>
<proteinExistence type="predicted"/>
<dbReference type="GO" id="GO:0022008">
    <property type="term" value="P:neurogenesis"/>
    <property type="evidence" value="ECO:0007669"/>
    <property type="project" value="TreeGrafter"/>
</dbReference>
<dbReference type="PANTHER" id="PTHR45774">
    <property type="entry name" value="BTB/POZ DOMAIN-CONTAINING"/>
    <property type="match status" value="1"/>
</dbReference>
<protein>
    <submittedName>
        <fullName evidence="3">BTB domain-containing protein</fullName>
    </submittedName>
</protein>
<accession>A0A914E2V1</accession>
<dbReference type="PROSITE" id="PS50097">
    <property type="entry name" value="BTB"/>
    <property type="match status" value="1"/>
</dbReference>
<keyword evidence="2" id="KW-1185">Reference proteome</keyword>
<sequence length="329" mass="38340">MNRRPNVHGQLIAVNVQAAPHNGSNSEESKMSKRLALKRLRREEEKSKVGNPDRKVQKKKIWNNFTQPGVMGRLNSLFLHESMSDVVFTVKTAQESEDMPAHSVILSMASDVFFKNFMDEKFNKNRGDDGRQHITITDIEPKIFRRLLYFIYTDKIKLNPESAFQMIDAAKKYNVHGLIRRCLNQFIVGLNARKYDPTYVFGILNMASCHHFEDLHDQALSAIEWHEEMIEHEDFFILDKDVFQKVVQNLWKFTSNPQRIFTRMIDFARHKLAEANKSTDIWDVREYLKDTVSSLDVCKFNSKKDRLFMAESGILNDGKAMELRYGLNA</sequence>
<dbReference type="PANTHER" id="PTHR45774:SF4">
    <property type="entry name" value="AXUNDEAD, ISOFORM F"/>
    <property type="match status" value="1"/>
</dbReference>
<organism evidence="2 3">
    <name type="scientific">Acrobeloides nanus</name>
    <dbReference type="NCBI Taxonomy" id="290746"/>
    <lineage>
        <taxon>Eukaryota</taxon>
        <taxon>Metazoa</taxon>
        <taxon>Ecdysozoa</taxon>
        <taxon>Nematoda</taxon>
        <taxon>Chromadorea</taxon>
        <taxon>Rhabditida</taxon>
        <taxon>Tylenchina</taxon>
        <taxon>Cephalobomorpha</taxon>
        <taxon>Cephaloboidea</taxon>
        <taxon>Cephalobidae</taxon>
        <taxon>Acrobeloides</taxon>
    </lineage>
</organism>
<dbReference type="InterPro" id="IPR011333">
    <property type="entry name" value="SKP1/BTB/POZ_sf"/>
</dbReference>
<dbReference type="Gene3D" id="3.30.710.10">
    <property type="entry name" value="Potassium Channel Kv1.1, Chain A"/>
    <property type="match status" value="1"/>
</dbReference>
<dbReference type="SUPFAM" id="SSF54695">
    <property type="entry name" value="POZ domain"/>
    <property type="match status" value="1"/>
</dbReference>
<dbReference type="AlphaFoldDB" id="A0A914E2V1"/>
<reference evidence="3" key="1">
    <citation type="submission" date="2022-11" db="UniProtKB">
        <authorList>
            <consortium name="WormBaseParasite"/>
        </authorList>
    </citation>
    <scope>IDENTIFICATION</scope>
</reference>
<feature type="domain" description="BTB" evidence="1">
    <location>
        <begin position="84"/>
        <end position="160"/>
    </location>
</feature>
<evidence type="ECO:0000313" key="2">
    <source>
        <dbReference type="Proteomes" id="UP000887540"/>
    </source>
</evidence>
<dbReference type="WBParaSite" id="ACRNAN_scaffold5057.g16800.t1">
    <property type="protein sequence ID" value="ACRNAN_scaffold5057.g16800.t1"/>
    <property type="gene ID" value="ACRNAN_scaffold5057.g16800"/>
</dbReference>
<dbReference type="Proteomes" id="UP000887540">
    <property type="component" value="Unplaced"/>
</dbReference>
<evidence type="ECO:0000313" key="3">
    <source>
        <dbReference type="WBParaSite" id="ACRNAN_scaffold5057.g16800.t1"/>
    </source>
</evidence>
<name>A0A914E2V1_9BILA</name>